<evidence type="ECO:0000256" key="5">
    <source>
        <dbReference type="PIRNR" id="PIRNR016262"/>
    </source>
</evidence>
<dbReference type="PANTHER" id="PTHR10993">
    <property type="entry name" value="OCTANOYLTRANSFERASE"/>
    <property type="match status" value="1"/>
</dbReference>
<comment type="function">
    <text evidence="4 5">Catalyzes the transfer of endogenously produced octanoic acid from octanoyl-acyl-carrier-protein onto the lipoyl domains of lipoate-dependent enzymes. Lipoyl-ACP can also act as a substrate although octanoyl-ACP is likely to be the physiological substrate.</text>
</comment>
<evidence type="ECO:0000313" key="8">
    <source>
        <dbReference type="Proteomes" id="UP001500363"/>
    </source>
</evidence>
<feature type="domain" description="BPL/LPL catalytic" evidence="6">
    <location>
        <begin position="70"/>
        <end position="251"/>
    </location>
</feature>
<dbReference type="GO" id="GO:0016740">
    <property type="term" value="F:transferase activity"/>
    <property type="evidence" value="ECO:0007669"/>
    <property type="project" value="UniProtKB-KW"/>
</dbReference>
<comment type="catalytic activity">
    <reaction evidence="5">
        <text>octanoyl-[ACP] + L-lysyl-[protein] = N(6)-octanoyl-L-lysyl-[protein] + holo-[ACP] + H(+)</text>
        <dbReference type="Rhea" id="RHEA:17665"/>
        <dbReference type="Rhea" id="RHEA-COMP:9636"/>
        <dbReference type="Rhea" id="RHEA-COMP:9685"/>
        <dbReference type="Rhea" id="RHEA-COMP:9752"/>
        <dbReference type="Rhea" id="RHEA-COMP:9928"/>
        <dbReference type="ChEBI" id="CHEBI:15378"/>
        <dbReference type="ChEBI" id="CHEBI:29969"/>
        <dbReference type="ChEBI" id="CHEBI:64479"/>
        <dbReference type="ChEBI" id="CHEBI:78463"/>
        <dbReference type="ChEBI" id="CHEBI:78809"/>
        <dbReference type="EC" id="2.3.1.181"/>
    </reaction>
</comment>
<dbReference type="CDD" id="cd16444">
    <property type="entry name" value="LipB"/>
    <property type="match status" value="1"/>
</dbReference>
<dbReference type="PIRSF" id="PIRSF016262">
    <property type="entry name" value="LPLase"/>
    <property type="match status" value="1"/>
</dbReference>
<evidence type="ECO:0000259" key="6">
    <source>
        <dbReference type="PROSITE" id="PS51733"/>
    </source>
</evidence>
<dbReference type="Proteomes" id="UP001500363">
    <property type="component" value="Unassembled WGS sequence"/>
</dbReference>
<name>A0ABN2BBT9_9ACTN</name>
<protein>
    <recommendedName>
        <fullName evidence="5">Octanoyltransferase</fullName>
        <ecNumber evidence="5">2.3.1.181</ecNumber>
    </recommendedName>
</protein>
<accession>A0ABN2BBT9</accession>
<evidence type="ECO:0000256" key="2">
    <source>
        <dbReference type="ARBA" id="ARBA00022679"/>
    </source>
</evidence>
<evidence type="ECO:0000256" key="3">
    <source>
        <dbReference type="ARBA" id="ARBA00023315"/>
    </source>
</evidence>
<keyword evidence="3 5" id="KW-0012">Acyltransferase</keyword>
<dbReference type="InterPro" id="IPR020605">
    <property type="entry name" value="Octanoyltransferase_CS"/>
</dbReference>
<organism evidence="7 8">
    <name type="scientific">Kribbella lupini</name>
    <dbReference type="NCBI Taxonomy" id="291602"/>
    <lineage>
        <taxon>Bacteria</taxon>
        <taxon>Bacillati</taxon>
        <taxon>Actinomycetota</taxon>
        <taxon>Actinomycetes</taxon>
        <taxon>Propionibacteriales</taxon>
        <taxon>Kribbellaceae</taxon>
        <taxon>Kribbella</taxon>
    </lineage>
</organism>
<dbReference type="PROSITE" id="PS51733">
    <property type="entry name" value="BPL_LPL_CATALYTIC"/>
    <property type="match status" value="1"/>
</dbReference>
<dbReference type="EMBL" id="BAAANC010000002">
    <property type="protein sequence ID" value="GAA1536470.1"/>
    <property type="molecule type" value="Genomic_DNA"/>
</dbReference>
<comment type="caution">
    <text evidence="7">The sequence shown here is derived from an EMBL/GenBank/DDBJ whole genome shotgun (WGS) entry which is preliminary data.</text>
</comment>
<dbReference type="InterPro" id="IPR045864">
    <property type="entry name" value="aa-tRNA-synth_II/BPL/LPL"/>
</dbReference>
<dbReference type="NCBIfam" id="TIGR00214">
    <property type="entry name" value="lipB"/>
    <property type="match status" value="1"/>
</dbReference>
<comment type="similarity">
    <text evidence="5">Belongs to the LipB family.</text>
</comment>
<dbReference type="PANTHER" id="PTHR10993:SF7">
    <property type="entry name" value="LIPOYLTRANSFERASE 2, MITOCHONDRIAL-RELATED"/>
    <property type="match status" value="1"/>
</dbReference>
<proteinExistence type="inferred from homology"/>
<evidence type="ECO:0000313" key="7">
    <source>
        <dbReference type="EMBL" id="GAA1536470.1"/>
    </source>
</evidence>
<dbReference type="InterPro" id="IPR000544">
    <property type="entry name" value="Octanoyltransferase"/>
</dbReference>
<dbReference type="PROSITE" id="PS01313">
    <property type="entry name" value="LIPB"/>
    <property type="match status" value="1"/>
</dbReference>
<comment type="pathway">
    <text evidence="1 5">Protein modification; protein lipoylation via endogenous pathway; protein N(6)-(lipoyl)lysine from octanoyl-[acyl-carrier-protein]: step 1/2.</text>
</comment>
<sequence length="251" mass="26921">MAAVKPGAWPSATCWSNERRTGAKSVMTVTLNGSTYSGRVSVLQRVDLGEVEYEVATKDMKSWVEERTDGTAGDRLFLLSHPQVITYGSRTSPADLPAETAGIPAVAVDRGGFATYHGPGQLVGYLVIDLKQRGAVDVVRWVENGLITALGELGFPLVRRETPRGESSLVGVWTEDHRKLCSIGMRIRRGVTSHGFSINVDPAMDVFHTFTTCGLHDVTMVSLAELAAEQGRPVPTDAEVRDAVAAALGAV</sequence>
<evidence type="ECO:0000256" key="1">
    <source>
        <dbReference type="ARBA" id="ARBA00004821"/>
    </source>
</evidence>
<dbReference type="SUPFAM" id="SSF55681">
    <property type="entry name" value="Class II aaRS and biotin synthetases"/>
    <property type="match status" value="1"/>
</dbReference>
<evidence type="ECO:0000256" key="4">
    <source>
        <dbReference type="ARBA" id="ARBA00024732"/>
    </source>
</evidence>
<keyword evidence="2 5" id="KW-0808">Transferase</keyword>
<gene>
    <name evidence="7" type="primary">lipB_2</name>
    <name evidence="7" type="ORF">GCM10009741_43790</name>
</gene>
<reference evidence="7 8" key="1">
    <citation type="journal article" date="2019" name="Int. J. Syst. Evol. Microbiol.">
        <title>The Global Catalogue of Microorganisms (GCM) 10K type strain sequencing project: providing services to taxonomists for standard genome sequencing and annotation.</title>
        <authorList>
            <consortium name="The Broad Institute Genomics Platform"/>
            <consortium name="The Broad Institute Genome Sequencing Center for Infectious Disease"/>
            <person name="Wu L."/>
            <person name="Ma J."/>
        </authorList>
    </citation>
    <scope>NUCLEOTIDE SEQUENCE [LARGE SCALE GENOMIC DNA]</scope>
    <source>
        <strain evidence="7 8">JCM 14303</strain>
    </source>
</reference>
<keyword evidence="8" id="KW-1185">Reference proteome</keyword>
<dbReference type="EC" id="2.3.1.181" evidence="5"/>
<dbReference type="Gene3D" id="3.30.930.10">
    <property type="entry name" value="Bira Bifunctional Protein, Domain 2"/>
    <property type="match status" value="1"/>
</dbReference>
<dbReference type="Pfam" id="PF21948">
    <property type="entry name" value="LplA-B_cat"/>
    <property type="match status" value="1"/>
</dbReference>
<dbReference type="InterPro" id="IPR004143">
    <property type="entry name" value="BPL_LPL_catalytic"/>
</dbReference>